<feature type="region of interest" description="Disordered" evidence="2">
    <location>
        <begin position="108"/>
        <end position="127"/>
    </location>
</feature>
<evidence type="ECO:0000313" key="5">
    <source>
        <dbReference type="RefSeq" id="XP_026296490.1"/>
    </source>
</evidence>
<accession>A0A7M7L7A5</accession>
<reference evidence="4" key="3">
    <citation type="submission" date="2025-05" db="UniProtKB">
        <authorList>
            <consortium name="RefSeq"/>
        </authorList>
    </citation>
    <scope>NUCLEOTIDE SEQUENCE [LARGE SCALE GENOMIC DNA]</scope>
    <source>
        <strain evidence="4">DH4</strain>
    </source>
</reference>
<dbReference type="Pfam" id="PF04714">
    <property type="entry name" value="BCL_N"/>
    <property type="match status" value="1"/>
</dbReference>
<accession>A0A8B8GXL9</accession>
<evidence type="ECO:0000256" key="1">
    <source>
        <dbReference type="ARBA" id="ARBA00010326"/>
    </source>
</evidence>
<dbReference type="PANTHER" id="PTHR12767">
    <property type="entry name" value="BCL7 RELATED"/>
    <property type="match status" value="1"/>
</dbReference>
<dbReference type="Proteomes" id="UP000005203">
    <property type="component" value="Linkage group LG1"/>
</dbReference>
<name>A0A7M7L7A5_APIME</name>
<evidence type="ECO:0000256" key="2">
    <source>
        <dbReference type="SAM" id="MobiDB-lite"/>
    </source>
</evidence>
<evidence type="ECO:0000313" key="3">
    <source>
        <dbReference type="EnsemblMetazoa" id="XP_026296490"/>
    </source>
</evidence>
<feature type="region of interest" description="Disordered" evidence="2">
    <location>
        <begin position="56"/>
        <end position="83"/>
    </location>
</feature>
<protein>
    <submittedName>
        <fullName evidence="5">B-cell CLL/lymphoma 7 protein family member B isoform X1</fullName>
    </submittedName>
</protein>
<gene>
    <name evidence="3" type="primary">410033</name>
    <name evidence="5" type="synonym">LOC410033</name>
</gene>
<organism evidence="3">
    <name type="scientific">Apis mellifera</name>
    <name type="common">Honeybee</name>
    <dbReference type="NCBI Taxonomy" id="7460"/>
    <lineage>
        <taxon>Eukaryota</taxon>
        <taxon>Metazoa</taxon>
        <taxon>Ecdysozoa</taxon>
        <taxon>Arthropoda</taxon>
        <taxon>Hexapoda</taxon>
        <taxon>Insecta</taxon>
        <taxon>Pterygota</taxon>
        <taxon>Neoptera</taxon>
        <taxon>Endopterygota</taxon>
        <taxon>Hymenoptera</taxon>
        <taxon>Apocrita</taxon>
        <taxon>Aculeata</taxon>
        <taxon>Apoidea</taxon>
        <taxon>Anthophila</taxon>
        <taxon>Apidae</taxon>
        <taxon>Apis</taxon>
    </lineage>
</organism>
<sequence>MMSRSVRAETRSRAKDDIKRVMQVVDKVRHWEKKWVTIGETTMKIYKWVPISTLDQKKKGKTVADKENGLPRKSGLDSSNSNFGLTEDSNTCFSTVSDSQGLTDFSAHLGFSEDSNSQNSEPTPKRCSVHFMI</sequence>
<dbReference type="EnsemblMetazoa" id="XM_026440705">
    <property type="protein sequence ID" value="XP_026296490"/>
    <property type="gene ID" value="LOC410033"/>
</dbReference>
<dbReference type="PANTHER" id="PTHR12767:SF9">
    <property type="entry name" value="BCL7-LIKE"/>
    <property type="match status" value="1"/>
</dbReference>
<dbReference type="InterPro" id="IPR006804">
    <property type="entry name" value="BCL7"/>
</dbReference>
<dbReference type="AlphaFoldDB" id="A0A7M7L7A5"/>
<dbReference type="OrthoDB" id="5989898at2759"/>
<reference evidence="5" key="2">
    <citation type="submission" date="2025-04" db="UniProtKB">
        <authorList>
            <consortium name="RefSeq"/>
        </authorList>
    </citation>
    <scope>IDENTIFICATION</scope>
    <source>
        <strain evidence="5">DH4</strain>
        <tissue evidence="5">Whole body</tissue>
    </source>
</reference>
<feature type="compositionally biased region" description="Polar residues" evidence="2">
    <location>
        <begin position="113"/>
        <end position="122"/>
    </location>
</feature>
<comment type="similarity">
    <text evidence="1">Belongs to the BCL7 family.</text>
</comment>
<evidence type="ECO:0000313" key="4">
    <source>
        <dbReference type="Proteomes" id="UP000005203"/>
    </source>
</evidence>
<reference evidence="3" key="1">
    <citation type="submission" date="2021-01" db="UniProtKB">
        <authorList>
            <consortium name="EnsemblMetazoa"/>
        </authorList>
    </citation>
    <scope>IDENTIFICATION</scope>
    <source>
        <strain evidence="3">DH4</strain>
    </source>
</reference>
<proteinExistence type="inferred from homology"/>
<keyword evidence="4" id="KW-1185">Reference proteome</keyword>
<dbReference type="RefSeq" id="XP_026296490.1">
    <property type="nucleotide sequence ID" value="XM_026440705.1"/>
</dbReference>